<dbReference type="AlphaFoldDB" id="A0A1I5MMX3"/>
<sequence length="88" mass="8721">MKRTTQFSRKQKIAAILFMAMVLAMPAISFASQALTSNAYVIGSYLTSGSTQAALGIIGTVVGAGGGIGSALGLLCGVQTAILVGVGA</sequence>
<evidence type="ECO:0000256" key="2">
    <source>
        <dbReference type="SAM" id="SignalP"/>
    </source>
</evidence>
<name>A0A1I5MMX3_9BACT</name>
<feature type="transmembrane region" description="Helical" evidence="1">
    <location>
        <begin position="55"/>
        <end position="86"/>
    </location>
</feature>
<feature type="chain" id="PRO_5011773869" evidence="2">
    <location>
        <begin position="32"/>
        <end position="88"/>
    </location>
</feature>
<dbReference type="EMBL" id="FOXH01000001">
    <property type="protein sequence ID" value="SFP10899.1"/>
    <property type="molecule type" value="Genomic_DNA"/>
</dbReference>
<evidence type="ECO:0000313" key="4">
    <source>
        <dbReference type="Proteomes" id="UP000199306"/>
    </source>
</evidence>
<keyword evidence="4" id="KW-1185">Reference proteome</keyword>
<protein>
    <submittedName>
        <fullName evidence="3">Uncharacterized protein</fullName>
    </submittedName>
</protein>
<accession>A0A1I5MMX3</accession>
<keyword evidence="1" id="KW-0812">Transmembrane</keyword>
<gene>
    <name evidence="3" type="ORF">SAMN04515674_101375</name>
</gene>
<evidence type="ECO:0000256" key="1">
    <source>
        <dbReference type="SAM" id="Phobius"/>
    </source>
</evidence>
<evidence type="ECO:0000313" key="3">
    <source>
        <dbReference type="EMBL" id="SFP10899.1"/>
    </source>
</evidence>
<keyword evidence="1" id="KW-1133">Transmembrane helix</keyword>
<feature type="signal peptide" evidence="2">
    <location>
        <begin position="1"/>
        <end position="31"/>
    </location>
</feature>
<keyword evidence="1" id="KW-0472">Membrane</keyword>
<dbReference type="STRING" id="1079859.SAMN04515674_101375"/>
<keyword evidence="2" id="KW-0732">Signal</keyword>
<organism evidence="3 4">
    <name type="scientific">Pseudarcicella hirudinis</name>
    <dbReference type="NCBI Taxonomy" id="1079859"/>
    <lineage>
        <taxon>Bacteria</taxon>
        <taxon>Pseudomonadati</taxon>
        <taxon>Bacteroidota</taxon>
        <taxon>Cytophagia</taxon>
        <taxon>Cytophagales</taxon>
        <taxon>Flectobacillaceae</taxon>
        <taxon>Pseudarcicella</taxon>
    </lineage>
</organism>
<reference evidence="3 4" key="1">
    <citation type="submission" date="2016-10" db="EMBL/GenBank/DDBJ databases">
        <authorList>
            <person name="de Groot N.N."/>
        </authorList>
    </citation>
    <scope>NUCLEOTIDE SEQUENCE [LARGE SCALE GENOMIC DNA]</scope>
    <source>
        <strain evidence="4">E92,LMG 26720,CCM 7988</strain>
    </source>
</reference>
<proteinExistence type="predicted"/>
<dbReference type="Proteomes" id="UP000199306">
    <property type="component" value="Unassembled WGS sequence"/>
</dbReference>